<feature type="transmembrane region" description="Helical" evidence="4">
    <location>
        <begin position="176"/>
        <end position="197"/>
    </location>
</feature>
<dbReference type="PANTHER" id="PTHR32089">
    <property type="entry name" value="METHYL-ACCEPTING CHEMOTAXIS PROTEIN MCPB"/>
    <property type="match status" value="1"/>
</dbReference>
<evidence type="ECO:0000256" key="4">
    <source>
        <dbReference type="SAM" id="Phobius"/>
    </source>
</evidence>
<comment type="similarity">
    <text evidence="2">Belongs to the methyl-accepting chemotaxis (MCP) protein family.</text>
</comment>
<dbReference type="Pfam" id="PF00672">
    <property type="entry name" value="HAMP"/>
    <property type="match status" value="1"/>
</dbReference>
<dbReference type="SUPFAM" id="SSF58104">
    <property type="entry name" value="Methyl-accepting chemotaxis protein (MCP) signaling domain"/>
    <property type="match status" value="1"/>
</dbReference>
<keyword evidence="4" id="KW-0812">Transmembrane</keyword>
<evidence type="ECO:0000313" key="7">
    <source>
        <dbReference type="EMBL" id="OIQ58602.1"/>
    </source>
</evidence>
<dbReference type="CDD" id="cd06225">
    <property type="entry name" value="HAMP"/>
    <property type="match status" value="1"/>
</dbReference>
<evidence type="ECO:0000256" key="3">
    <source>
        <dbReference type="PROSITE-ProRule" id="PRU00284"/>
    </source>
</evidence>
<feature type="domain" description="Methyl-accepting transducer" evidence="5">
    <location>
        <begin position="265"/>
        <end position="501"/>
    </location>
</feature>
<protein>
    <submittedName>
        <fullName evidence="7">Methyl-accepting chemotaxis protein McpC</fullName>
    </submittedName>
</protein>
<organism evidence="7 8">
    <name type="scientific">Neomoorella thermoacetica</name>
    <name type="common">Clostridium thermoaceticum</name>
    <dbReference type="NCBI Taxonomy" id="1525"/>
    <lineage>
        <taxon>Bacteria</taxon>
        <taxon>Bacillati</taxon>
        <taxon>Bacillota</taxon>
        <taxon>Clostridia</taxon>
        <taxon>Neomoorellales</taxon>
        <taxon>Neomoorellaceae</taxon>
        <taxon>Neomoorella</taxon>
    </lineage>
</organism>
<keyword evidence="4" id="KW-0472">Membrane</keyword>
<dbReference type="InterPro" id="IPR003660">
    <property type="entry name" value="HAMP_dom"/>
</dbReference>
<dbReference type="Gene3D" id="1.10.287.950">
    <property type="entry name" value="Methyl-accepting chemotaxis protein"/>
    <property type="match status" value="1"/>
</dbReference>
<evidence type="ECO:0000256" key="2">
    <source>
        <dbReference type="ARBA" id="ARBA00029447"/>
    </source>
</evidence>
<dbReference type="SMART" id="SM00283">
    <property type="entry name" value="MA"/>
    <property type="match status" value="1"/>
</dbReference>
<evidence type="ECO:0000256" key="1">
    <source>
        <dbReference type="ARBA" id="ARBA00023224"/>
    </source>
</evidence>
<evidence type="ECO:0000313" key="8">
    <source>
        <dbReference type="Proteomes" id="UP000182811"/>
    </source>
</evidence>
<reference evidence="7 8" key="1">
    <citation type="submission" date="2016-08" db="EMBL/GenBank/DDBJ databases">
        <title>Genome-based comparison of Moorella thermoacetic strains.</title>
        <authorList>
            <person name="Poehlein A."/>
            <person name="Bengelsdorf F.R."/>
            <person name="Esser C."/>
            <person name="Duerre P."/>
            <person name="Daniel R."/>
        </authorList>
    </citation>
    <scope>NUCLEOTIDE SEQUENCE [LARGE SCALE GENOMIC DNA]</scope>
    <source>
        <strain evidence="7 8">DSM 21394</strain>
    </source>
</reference>
<dbReference type="PANTHER" id="PTHR32089:SF112">
    <property type="entry name" value="LYSOZYME-LIKE PROTEIN-RELATED"/>
    <property type="match status" value="1"/>
</dbReference>
<keyword evidence="1 3" id="KW-0807">Transducer</keyword>
<name>A0A1J5NID1_NEOTH</name>
<dbReference type="PROSITE" id="PS50111">
    <property type="entry name" value="CHEMOTAXIS_TRANSDUC_2"/>
    <property type="match status" value="1"/>
</dbReference>
<dbReference type="Pfam" id="PF00015">
    <property type="entry name" value="MCPsignal"/>
    <property type="match status" value="1"/>
</dbReference>
<accession>A0A1J5NID1</accession>
<dbReference type="Gene3D" id="6.10.340.10">
    <property type="match status" value="1"/>
</dbReference>
<proteinExistence type="inferred from homology"/>
<dbReference type="Proteomes" id="UP000182811">
    <property type="component" value="Unassembled WGS sequence"/>
</dbReference>
<dbReference type="SMART" id="SM00304">
    <property type="entry name" value="HAMP"/>
    <property type="match status" value="2"/>
</dbReference>
<comment type="caution">
    <text evidence="7">The sequence shown here is derived from an EMBL/GenBank/DDBJ whole genome shotgun (WGS) entry which is preliminary data.</text>
</comment>
<feature type="domain" description="HAMP" evidence="6">
    <location>
        <begin position="194"/>
        <end position="246"/>
    </location>
</feature>
<sequence>MKRLGLQWQILLMFTPIICLALFATSFFTYYQARQALRQATARQLMDAAREATEKISLIISSISSQQFASKVNYLMVNQKNGFNQQGLPVDIYILDNQGEVHFAAAADGGQEPGLPQAVRQQVVRAREGWERQYWEGHNHALAFAQITEKEWVYLIVADEAAYLAPVNSIRRWSQAAGLAAILLTTLAALFIARQLARPLRHFRQIMAQVESGDLAARVVPGGSAETVTLALGFNSMLEHLGGLITIIKKASISLAGAQGELQAVVERARAGTDRVAGAIAEVAAGAEEQAAATQEAGAGTARVAALVTDMRRHLDAVNATSRSILTAVDMGREQLTQAVAAMDSLADQVRAVAVTVEELGSISGLIENMVVEIKRIAEETNLLALNAAIEAARAGEQGRGFAVVAAKVRELAASSAATADQVAVMVTRVQEGTARALAAARAGNSSADDGRERVRTMAASLTDLLQAVRQTQGEIQEVFASTGGITKAMEEIVTITGVLGETAAGAARAAQEVNTLTQDFRQHMDQVATAAATLEVVTRQLTAATAKVRV</sequence>
<dbReference type="InterPro" id="IPR004089">
    <property type="entry name" value="MCPsignal_dom"/>
</dbReference>
<dbReference type="EMBL" id="MDDC01000013">
    <property type="protein sequence ID" value="OIQ58602.1"/>
    <property type="molecule type" value="Genomic_DNA"/>
</dbReference>
<gene>
    <name evidence="7" type="primary">mcpC_1</name>
    <name evidence="7" type="ORF">MOTE_17900</name>
</gene>
<evidence type="ECO:0000259" key="5">
    <source>
        <dbReference type="PROSITE" id="PS50111"/>
    </source>
</evidence>
<feature type="transmembrane region" description="Helical" evidence="4">
    <location>
        <begin position="6"/>
        <end position="31"/>
    </location>
</feature>
<evidence type="ECO:0000259" key="6">
    <source>
        <dbReference type="PROSITE" id="PS50885"/>
    </source>
</evidence>
<dbReference type="OrthoDB" id="9760371at2"/>
<keyword evidence="4" id="KW-1133">Transmembrane helix</keyword>
<dbReference type="GO" id="GO:0007165">
    <property type="term" value="P:signal transduction"/>
    <property type="evidence" value="ECO:0007669"/>
    <property type="project" value="UniProtKB-KW"/>
</dbReference>
<dbReference type="PROSITE" id="PS50885">
    <property type="entry name" value="HAMP"/>
    <property type="match status" value="1"/>
</dbReference>
<dbReference type="GO" id="GO:0016020">
    <property type="term" value="C:membrane"/>
    <property type="evidence" value="ECO:0007669"/>
    <property type="project" value="InterPro"/>
</dbReference>
<dbReference type="AlphaFoldDB" id="A0A1J5NID1"/>